<proteinExistence type="predicted"/>
<dbReference type="AlphaFoldDB" id="S7RD50"/>
<evidence type="ECO:0000313" key="2">
    <source>
        <dbReference type="Proteomes" id="UP000030669"/>
    </source>
</evidence>
<name>S7RD50_GLOTA</name>
<feature type="non-terminal residue" evidence="1">
    <location>
        <position position="50"/>
    </location>
</feature>
<gene>
    <name evidence="1" type="ORF">GLOTRDRAFT_21436</name>
</gene>
<protein>
    <submittedName>
        <fullName evidence="1">Uncharacterized protein</fullName>
    </submittedName>
</protein>
<keyword evidence="2" id="KW-1185">Reference proteome</keyword>
<dbReference type="KEGG" id="gtr:GLOTRDRAFT_21436"/>
<dbReference type="Proteomes" id="UP000030669">
    <property type="component" value="Unassembled WGS sequence"/>
</dbReference>
<organism evidence="1 2">
    <name type="scientific">Gloeophyllum trabeum (strain ATCC 11539 / FP-39264 / Madison 617)</name>
    <name type="common">Brown rot fungus</name>
    <dbReference type="NCBI Taxonomy" id="670483"/>
    <lineage>
        <taxon>Eukaryota</taxon>
        <taxon>Fungi</taxon>
        <taxon>Dikarya</taxon>
        <taxon>Basidiomycota</taxon>
        <taxon>Agaricomycotina</taxon>
        <taxon>Agaricomycetes</taxon>
        <taxon>Gloeophyllales</taxon>
        <taxon>Gloeophyllaceae</taxon>
        <taxon>Gloeophyllum</taxon>
    </lineage>
</organism>
<accession>S7RD50</accession>
<dbReference type="OrthoDB" id="2688393at2759"/>
<dbReference type="GeneID" id="19305044"/>
<feature type="non-terminal residue" evidence="1">
    <location>
        <position position="1"/>
    </location>
</feature>
<evidence type="ECO:0000313" key="1">
    <source>
        <dbReference type="EMBL" id="EPQ50354.1"/>
    </source>
</evidence>
<dbReference type="EMBL" id="KB469317">
    <property type="protein sequence ID" value="EPQ50354.1"/>
    <property type="molecule type" value="Genomic_DNA"/>
</dbReference>
<sequence length="50" mass="5861">FERLRDAQVKAGLPPWAPFESEEEWGLAQWLIKNVGHTQLNEYLNLPIVR</sequence>
<dbReference type="RefSeq" id="XP_007871171.1">
    <property type="nucleotide sequence ID" value="XM_007872980.1"/>
</dbReference>
<dbReference type="HOGENOM" id="CLU_3112098_0_0_1"/>
<reference evidence="1 2" key="1">
    <citation type="journal article" date="2012" name="Science">
        <title>The Paleozoic origin of enzymatic lignin decomposition reconstructed from 31 fungal genomes.</title>
        <authorList>
            <person name="Floudas D."/>
            <person name="Binder M."/>
            <person name="Riley R."/>
            <person name="Barry K."/>
            <person name="Blanchette R.A."/>
            <person name="Henrissat B."/>
            <person name="Martinez A.T."/>
            <person name="Otillar R."/>
            <person name="Spatafora J.W."/>
            <person name="Yadav J.S."/>
            <person name="Aerts A."/>
            <person name="Benoit I."/>
            <person name="Boyd A."/>
            <person name="Carlson A."/>
            <person name="Copeland A."/>
            <person name="Coutinho P.M."/>
            <person name="de Vries R.P."/>
            <person name="Ferreira P."/>
            <person name="Findley K."/>
            <person name="Foster B."/>
            <person name="Gaskell J."/>
            <person name="Glotzer D."/>
            <person name="Gorecki P."/>
            <person name="Heitman J."/>
            <person name="Hesse C."/>
            <person name="Hori C."/>
            <person name="Igarashi K."/>
            <person name="Jurgens J.A."/>
            <person name="Kallen N."/>
            <person name="Kersten P."/>
            <person name="Kohler A."/>
            <person name="Kuees U."/>
            <person name="Kumar T.K.A."/>
            <person name="Kuo A."/>
            <person name="LaButti K."/>
            <person name="Larrondo L.F."/>
            <person name="Lindquist E."/>
            <person name="Ling A."/>
            <person name="Lombard V."/>
            <person name="Lucas S."/>
            <person name="Lundell T."/>
            <person name="Martin R."/>
            <person name="McLaughlin D.J."/>
            <person name="Morgenstern I."/>
            <person name="Morin E."/>
            <person name="Murat C."/>
            <person name="Nagy L.G."/>
            <person name="Nolan M."/>
            <person name="Ohm R.A."/>
            <person name="Patyshakuliyeva A."/>
            <person name="Rokas A."/>
            <person name="Ruiz-Duenas F.J."/>
            <person name="Sabat G."/>
            <person name="Salamov A."/>
            <person name="Samejima M."/>
            <person name="Schmutz J."/>
            <person name="Slot J.C."/>
            <person name="St John F."/>
            <person name="Stenlid J."/>
            <person name="Sun H."/>
            <person name="Sun S."/>
            <person name="Syed K."/>
            <person name="Tsang A."/>
            <person name="Wiebenga A."/>
            <person name="Young D."/>
            <person name="Pisabarro A."/>
            <person name="Eastwood D.C."/>
            <person name="Martin F."/>
            <person name="Cullen D."/>
            <person name="Grigoriev I.V."/>
            <person name="Hibbett D.S."/>
        </authorList>
    </citation>
    <scope>NUCLEOTIDE SEQUENCE [LARGE SCALE GENOMIC DNA]</scope>
    <source>
        <strain evidence="1 2">ATCC 11539</strain>
    </source>
</reference>